<gene>
    <name evidence="18" type="ORF">DICPUDRAFT_147802</name>
</gene>
<feature type="compositionally biased region" description="Low complexity" evidence="15">
    <location>
        <begin position="680"/>
        <end position="708"/>
    </location>
</feature>
<feature type="compositionally biased region" description="Low complexity" evidence="15">
    <location>
        <begin position="948"/>
        <end position="958"/>
    </location>
</feature>
<dbReference type="Pfam" id="PF00069">
    <property type="entry name" value="Pkinase"/>
    <property type="match status" value="1"/>
</dbReference>
<evidence type="ECO:0000256" key="15">
    <source>
        <dbReference type="SAM" id="MobiDB-lite"/>
    </source>
</evidence>
<dbReference type="InterPro" id="IPR017441">
    <property type="entry name" value="Protein_kinase_ATP_BS"/>
</dbReference>
<evidence type="ECO:0000256" key="7">
    <source>
        <dbReference type="ARBA" id="ARBA00022741"/>
    </source>
</evidence>
<feature type="compositionally biased region" description="Low complexity" evidence="15">
    <location>
        <begin position="783"/>
        <end position="800"/>
    </location>
</feature>
<feature type="compositionally biased region" description="Low complexity" evidence="15">
    <location>
        <begin position="647"/>
        <end position="666"/>
    </location>
</feature>
<name>F0Z9F9_DICPU</name>
<keyword evidence="6" id="KW-0479">Metal-binding</keyword>
<dbReference type="GO" id="GO:0005737">
    <property type="term" value="C:cytoplasm"/>
    <property type="evidence" value="ECO:0000318"/>
    <property type="project" value="GO_Central"/>
</dbReference>
<evidence type="ECO:0000256" key="11">
    <source>
        <dbReference type="ARBA" id="ARBA00047899"/>
    </source>
</evidence>
<keyword evidence="9 13" id="KW-0067">ATP-binding</keyword>
<keyword evidence="7 13" id="KW-0547">Nucleotide-binding</keyword>
<dbReference type="InterPro" id="IPR001245">
    <property type="entry name" value="Ser-Thr/Tyr_kinase_cat_dom"/>
</dbReference>
<dbReference type="PROSITE" id="PS00107">
    <property type="entry name" value="PROTEIN_KINASE_ATP"/>
    <property type="match status" value="1"/>
</dbReference>
<feature type="region of interest" description="Disordered" evidence="15">
    <location>
        <begin position="445"/>
        <end position="481"/>
    </location>
</feature>
<evidence type="ECO:0000259" key="17">
    <source>
        <dbReference type="PROSITE" id="PS50108"/>
    </source>
</evidence>
<dbReference type="PROSITE" id="PS50108">
    <property type="entry name" value="CRIB"/>
    <property type="match status" value="1"/>
</dbReference>
<dbReference type="InterPro" id="IPR000719">
    <property type="entry name" value="Prot_kinase_dom"/>
</dbReference>
<dbReference type="GeneID" id="10509983"/>
<evidence type="ECO:0000256" key="3">
    <source>
        <dbReference type="ARBA" id="ARBA00012513"/>
    </source>
</evidence>
<feature type="compositionally biased region" description="Polar residues" evidence="15">
    <location>
        <begin position="963"/>
        <end position="980"/>
    </location>
</feature>
<dbReference type="AlphaFoldDB" id="F0Z9F9"/>
<evidence type="ECO:0000256" key="5">
    <source>
        <dbReference type="ARBA" id="ARBA00022679"/>
    </source>
</evidence>
<dbReference type="InterPro" id="IPR050629">
    <property type="entry name" value="STE20/SPS1-PAK"/>
</dbReference>
<dbReference type="eggNOG" id="KOG0574">
    <property type="taxonomic scope" value="Eukaryota"/>
</dbReference>
<evidence type="ECO:0000313" key="19">
    <source>
        <dbReference type="Proteomes" id="UP000001064"/>
    </source>
</evidence>
<dbReference type="InParanoid" id="F0Z9F9"/>
<evidence type="ECO:0000256" key="8">
    <source>
        <dbReference type="ARBA" id="ARBA00022777"/>
    </source>
</evidence>
<reference evidence="19" key="1">
    <citation type="journal article" date="2011" name="Genome Biol.">
        <title>Comparative genomics of the social amoebae Dictyostelium discoideum and Dictyostelium purpureum.</title>
        <authorList>
            <consortium name="US DOE Joint Genome Institute (JGI-PGF)"/>
            <person name="Sucgang R."/>
            <person name="Kuo A."/>
            <person name="Tian X."/>
            <person name="Salerno W."/>
            <person name="Parikh A."/>
            <person name="Feasley C.L."/>
            <person name="Dalin E."/>
            <person name="Tu H."/>
            <person name="Huang E."/>
            <person name="Barry K."/>
            <person name="Lindquist E."/>
            <person name="Shapiro H."/>
            <person name="Bruce D."/>
            <person name="Schmutz J."/>
            <person name="Salamov A."/>
            <person name="Fey P."/>
            <person name="Gaudet P."/>
            <person name="Anjard C."/>
            <person name="Babu M.M."/>
            <person name="Basu S."/>
            <person name="Bushmanova Y."/>
            <person name="van der Wel H."/>
            <person name="Katoh-Kurasawa M."/>
            <person name="Dinh C."/>
            <person name="Coutinho P.M."/>
            <person name="Saito T."/>
            <person name="Elias M."/>
            <person name="Schaap P."/>
            <person name="Kay R.R."/>
            <person name="Henrissat B."/>
            <person name="Eichinger L."/>
            <person name="Rivero F."/>
            <person name="Putnam N.H."/>
            <person name="West C.M."/>
            <person name="Loomis W.F."/>
            <person name="Chisholm R.L."/>
            <person name="Shaulsky G."/>
            <person name="Strassmann J.E."/>
            <person name="Queller D.C."/>
            <person name="Kuspa A."/>
            <person name="Grigoriev I.V."/>
        </authorList>
    </citation>
    <scope>NUCLEOTIDE SEQUENCE [LARGE SCALE GENOMIC DNA]</scope>
    <source>
        <strain evidence="19">QSDP1</strain>
    </source>
</reference>
<dbReference type="VEuPathDB" id="AmoebaDB:DICPUDRAFT_147802"/>
<feature type="compositionally biased region" description="Polar residues" evidence="15">
    <location>
        <begin position="1025"/>
        <end position="1039"/>
    </location>
</feature>
<comment type="similarity">
    <text evidence="2">Belongs to the protein kinase superfamily. STE Ser/Thr protein kinase family. STE20 subfamily.</text>
</comment>
<comment type="catalytic activity">
    <reaction evidence="12">
        <text>L-seryl-[protein] + ATP = O-phospho-L-seryl-[protein] + ADP + H(+)</text>
        <dbReference type="Rhea" id="RHEA:17989"/>
        <dbReference type="Rhea" id="RHEA-COMP:9863"/>
        <dbReference type="Rhea" id="RHEA-COMP:11604"/>
        <dbReference type="ChEBI" id="CHEBI:15378"/>
        <dbReference type="ChEBI" id="CHEBI:29999"/>
        <dbReference type="ChEBI" id="CHEBI:30616"/>
        <dbReference type="ChEBI" id="CHEBI:83421"/>
        <dbReference type="ChEBI" id="CHEBI:456216"/>
        <dbReference type="EC" id="2.7.11.1"/>
    </reaction>
</comment>
<dbReference type="FunCoup" id="F0Z9F9">
    <property type="interactions" value="748"/>
</dbReference>
<evidence type="ECO:0000313" key="18">
    <source>
        <dbReference type="EMBL" id="EGC39404.1"/>
    </source>
</evidence>
<evidence type="ECO:0000256" key="1">
    <source>
        <dbReference type="ARBA" id="ARBA00001946"/>
    </source>
</evidence>
<dbReference type="STRING" id="5786.F0Z9F9"/>
<accession>F0Z9F9</accession>
<feature type="domain" description="Protein kinase" evidence="16">
    <location>
        <begin position="146"/>
        <end position="396"/>
    </location>
</feature>
<keyword evidence="5" id="KW-0808">Transferase</keyword>
<keyword evidence="4" id="KW-0723">Serine/threonine-protein kinase</keyword>
<feature type="compositionally biased region" description="Low complexity" evidence="15">
    <location>
        <begin position="445"/>
        <end position="464"/>
    </location>
</feature>
<dbReference type="OrthoDB" id="20786at2759"/>
<dbReference type="GO" id="GO:0043408">
    <property type="term" value="P:regulation of MAPK cascade"/>
    <property type="evidence" value="ECO:0000318"/>
    <property type="project" value="GO_Central"/>
</dbReference>
<feature type="compositionally biased region" description="Low complexity" evidence="15">
    <location>
        <begin position="716"/>
        <end position="726"/>
    </location>
</feature>
<feature type="region of interest" description="Disordered" evidence="15">
    <location>
        <begin position="561"/>
        <end position="584"/>
    </location>
</feature>
<dbReference type="GO" id="GO:0005524">
    <property type="term" value="F:ATP binding"/>
    <property type="evidence" value="ECO:0007669"/>
    <property type="project" value="UniProtKB-UniRule"/>
</dbReference>
<proteinExistence type="inferred from homology"/>
<dbReference type="SUPFAM" id="SSF56112">
    <property type="entry name" value="Protein kinase-like (PK-like)"/>
    <property type="match status" value="1"/>
</dbReference>
<feature type="compositionally biased region" description="Low complexity" evidence="15">
    <location>
        <begin position="745"/>
        <end position="754"/>
    </location>
</feature>
<feature type="domain" description="CRIB" evidence="17">
    <location>
        <begin position="118"/>
        <end position="131"/>
    </location>
</feature>
<keyword evidence="19" id="KW-1185">Reference proteome</keyword>
<evidence type="ECO:0000256" key="13">
    <source>
        <dbReference type="PROSITE-ProRule" id="PRU10141"/>
    </source>
</evidence>
<comment type="catalytic activity">
    <reaction evidence="11">
        <text>L-threonyl-[protein] + ATP = O-phospho-L-threonyl-[protein] + ADP + H(+)</text>
        <dbReference type="Rhea" id="RHEA:46608"/>
        <dbReference type="Rhea" id="RHEA-COMP:11060"/>
        <dbReference type="Rhea" id="RHEA-COMP:11605"/>
        <dbReference type="ChEBI" id="CHEBI:15378"/>
        <dbReference type="ChEBI" id="CHEBI:30013"/>
        <dbReference type="ChEBI" id="CHEBI:30616"/>
        <dbReference type="ChEBI" id="CHEBI:61977"/>
        <dbReference type="ChEBI" id="CHEBI:456216"/>
        <dbReference type="EC" id="2.7.11.1"/>
    </reaction>
</comment>
<keyword evidence="8" id="KW-0418">Kinase</keyword>
<feature type="compositionally biased region" description="Low complexity" evidence="15">
    <location>
        <begin position="838"/>
        <end position="885"/>
    </location>
</feature>
<dbReference type="GO" id="GO:0035556">
    <property type="term" value="P:intracellular signal transduction"/>
    <property type="evidence" value="ECO:0000318"/>
    <property type="project" value="GO_Central"/>
</dbReference>
<evidence type="ECO:0000256" key="12">
    <source>
        <dbReference type="ARBA" id="ARBA00048679"/>
    </source>
</evidence>
<dbReference type="GO" id="GO:0043065">
    <property type="term" value="P:positive regulation of apoptotic process"/>
    <property type="evidence" value="ECO:0000318"/>
    <property type="project" value="GO_Central"/>
</dbReference>
<evidence type="ECO:0000256" key="9">
    <source>
        <dbReference type="ARBA" id="ARBA00022840"/>
    </source>
</evidence>
<dbReference type="InterPro" id="IPR008271">
    <property type="entry name" value="Ser/Thr_kinase_AS"/>
</dbReference>
<dbReference type="OMA" id="TRNSEQM"/>
<dbReference type="PANTHER" id="PTHR48012:SF28">
    <property type="entry name" value="SERINE_THREONINE-PROTEIN KINASE PAKE-RELATED"/>
    <property type="match status" value="1"/>
</dbReference>
<protein>
    <recommendedName>
        <fullName evidence="3">non-specific serine/threonine protein kinase</fullName>
        <ecNumber evidence="3">2.7.11.1</ecNumber>
    </recommendedName>
</protein>
<dbReference type="EMBL" id="GL870958">
    <property type="protein sequence ID" value="EGC39404.1"/>
    <property type="molecule type" value="Genomic_DNA"/>
</dbReference>
<dbReference type="GO" id="GO:0046872">
    <property type="term" value="F:metal ion binding"/>
    <property type="evidence" value="ECO:0007669"/>
    <property type="project" value="UniProtKB-KW"/>
</dbReference>
<dbReference type="GO" id="GO:0004674">
    <property type="term" value="F:protein serine/threonine kinase activity"/>
    <property type="evidence" value="ECO:0000318"/>
    <property type="project" value="GO_Central"/>
</dbReference>
<keyword evidence="14" id="KW-0175">Coiled coil</keyword>
<dbReference type="PROSITE" id="PS00108">
    <property type="entry name" value="PROTEIN_KINASE_ST"/>
    <property type="match status" value="1"/>
</dbReference>
<dbReference type="SMART" id="SM00285">
    <property type="entry name" value="PBD"/>
    <property type="match status" value="1"/>
</dbReference>
<evidence type="ECO:0000256" key="4">
    <source>
        <dbReference type="ARBA" id="ARBA00022527"/>
    </source>
</evidence>
<feature type="compositionally biased region" description="Low complexity" evidence="15">
    <location>
        <begin position="994"/>
        <end position="1024"/>
    </location>
</feature>
<organism evidence="18 19">
    <name type="scientific">Dictyostelium purpureum</name>
    <name type="common">Slime mold</name>
    <dbReference type="NCBI Taxonomy" id="5786"/>
    <lineage>
        <taxon>Eukaryota</taxon>
        <taxon>Amoebozoa</taxon>
        <taxon>Evosea</taxon>
        <taxon>Eumycetozoa</taxon>
        <taxon>Dictyostelia</taxon>
        <taxon>Dictyosteliales</taxon>
        <taxon>Dictyosteliaceae</taxon>
        <taxon>Dictyostelium</taxon>
    </lineage>
</organism>
<dbReference type="RefSeq" id="XP_003284078.1">
    <property type="nucleotide sequence ID" value="XM_003284030.1"/>
</dbReference>
<evidence type="ECO:0000256" key="10">
    <source>
        <dbReference type="ARBA" id="ARBA00022842"/>
    </source>
</evidence>
<dbReference type="GO" id="GO:0090090">
    <property type="term" value="P:negative regulation of canonical Wnt signaling pathway"/>
    <property type="evidence" value="ECO:0000318"/>
    <property type="project" value="GO_Central"/>
</dbReference>
<dbReference type="Gene3D" id="1.10.510.10">
    <property type="entry name" value="Transferase(Phosphotransferase) domain 1"/>
    <property type="match status" value="1"/>
</dbReference>
<feature type="coiled-coil region" evidence="14">
    <location>
        <begin position="18"/>
        <end position="48"/>
    </location>
</feature>
<evidence type="ECO:0000256" key="14">
    <source>
        <dbReference type="SAM" id="Coils"/>
    </source>
</evidence>
<dbReference type="InterPro" id="IPR000095">
    <property type="entry name" value="CRIB_dom"/>
</dbReference>
<dbReference type="PANTHER" id="PTHR48012">
    <property type="entry name" value="STERILE20-LIKE KINASE, ISOFORM B-RELATED"/>
    <property type="match status" value="1"/>
</dbReference>
<feature type="compositionally biased region" description="Polar residues" evidence="15">
    <location>
        <begin position="920"/>
        <end position="941"/>
    </location>
</feature>
<comment type="cofactor">
    <cofactor evidence="1">
        <name>Mg(2+)</name>
        <dbReference type="ChEBI" id="CHEBI:18420"/>
    </cofactor>
</comment>
<dbReference type="EC" id="2.7.11.1" evidence="3"/>
<dbReference type="InterPro" id="IPR011009">
    <property type="entry name" value="Kinase-like_dom_sf"/>
</dbReference>
<evidence type="ECO:0000259" key="16">
    <source>
        <dbReference type="PROSITE" id="PS50011"/>
    </source>
</evidence>
<evidence type="ECO:0000256" key="2">
    <source>
        <dbReference type="ARBA" id="ARBA00008874"/>
    </source>
</evidence>
<dbReference type="PRINTS" id="PR00109">
    <property type="entry name" value="TYRKINASE"/>
</dbReference>
<feature type="compositionally biased region" description="Low complexity" evidence="15">
    <location>
        <begin position="565"/>
        <end position="583"/>
    </location>
</feature>
<dbReference type="SMART" id="SM00220">
    <property type="entry name" value="S_TKc"/>
    <property type="match status" value="1"/>
</dbReference>
<feature type="region of interest" description="Disordered" evidence="15">
    <location>
        <begin position="646"/>
        <end position="1053"/>
    </location>
</feature>
<feature type="binding site" evidence="13">
    <location>
        <position position="180"/>
    </location>
    <ligand>
        <name>ATP</name>
        <dbReference type="ChEBI" id="CHEBI:30616"/>
    </ligand>
</feature>
<dbReference type="KEGG" id="dpp:DICPUDRAFT_147802"/>
<keyword evidence="10" id="KW-0460">Magnesium</keyword>
<feature type="compositionally biased region" description="Polar residues" evidence="15">
    <location>
        <begin position="886"/>
        <end position="906"/>
    </location>
</feature>
<evidence type="ECO:0000256" key="6">
    <source>
        <dbReference type="ARBA" id="ARBA00022723"/>
    </source>
</evidence>
<dbReference type="PROSITE" id="PS50011">
    <property type="entry name" value="PROTEIN_KINASE_DOM"/>
    <property type="match status" value="1"/>
</dbReference>
<dbReference type="Proteomes" id="UP000001064">
    <property type="component" value="Unassembled WGS sequence"/>
</dbReference>
<sequence length="1068" mass="115908">MEEKNFRPQLLVHSRNNNDEVEVLKVKLKEERELFEKEKQQFEEERKIIFDSLNKIVGSGSANIGKNIVKALKKAEKYNSKSYVNSISQQLNNVNSSNSNNSNNSNNTVNNNIASNGIGTPFNVKHNVHVDFDYKWTSNENLEEVFQFQEQLGTGSYGSVHRAINKDTGFELAVKVIPIKDSEEIEKEISILKKCKSSNIVSYYGSCQQGENLWILMEYCNIGSIRDLLETTEKTLNEKQVSIVVQQALKGLHYLHQNQIIHRDIKAANILLTDDSGVKLADFGVSAVLDDVMGSSTTFIGTPLWMAPEIIQKKPYNNKCDIWSLGISIIEMIEGFPPHWSMPPARAMLMIPNKPPPALTKAHHYSKELNDFLSLCCQKDPEKRPSALDLLTHPFLAQTSTSHEVLKPIMDECLKKNQSLRKKKNELQSGNIIPPAVPIKKALNESNNNQPLSSSPSNNVNNSKYNKKESSKSNGQPNSLDEAQSFNTFILKSTVGSEESSSNEDCFDTMILKDDGPTDSKTTIPAFIAALKKTIGKENSIASIVPEHQSPSNINSKLKTFEPINSANPTPTPPSSAATTSSSDNEVLINQIKKELIKDFNDTMKQYINEQLTTMKEDLLKEISKLITNNNSKPLNAFNQQLSAAGPPLVTSSNNSPSSPSIFKKFPSPPPVPTIPNKQPTSSPIPIPKTTVSTTTSFVPSSSFVSPLPSSPLPSSPLGSSPLTSVNTPNKPPINYRKSREIEQSSLSTSTGSLNTRPPSPRNSMNNRPPSPKTFGNRPPSPKLNNRPNSPSNRPLSPKNSLDKANSAALSDDFVPNSPSTRPRPVPPPRHPSKQSPKRAPSPSSKRLSLSPTSISSPVNKPISSSAPSLSSLSIAASTSSISAPNLSSNTPPLSVPQSPNTNNINNKDRAPPPLPPPRSISTPTKTPINSNSSNQLSKSPGSPYVPPRTTTASSSTPIVIKRSSTTISPMLISTNSPKPISSRPPASTPPQPISTTTPQPSSLKNSDGSSSSSSGSSLSISSNTPTTQSTTKAINDGNSSVSSSKSQTIGRKTVLQVKSIFSPLKKQ</sequence>
<dbReference type="FunFam" id="1.10.510.10:FF:000499">
    <property type="entry name" value="Serine/threonine-protein kinase KIC1"/>
    <property type="match status" value="1"/>
</dbReference>